<keyword evidence="2 5" id="KW-0238">DNA-binding</keyword>
<dbReference type="InterPro" id="IPR020449">
    <property type="entry name" value="Tscrpt_reg_AraC-type_HTH"/>
</dbReference>
<dbReference type="PRINTS" id="PR00032">
    <property type="entry name" value="HTHARAC"/>
</dbReference>
<evidence type="ECO:0000256" key="1">
    <source>
        <dbReference type="ARBA" id="ARBA00023015"/>
    </source>
</evidence>
<dbReference type="Proteomes" id="UP000238392">
    <property type="component" value="Unassembled WGS sequence"/>
</dbReference>
<proteinExistence type="predicted"/>
<reference evidence="5 6" key="1">
    <citation type="submission" date="2018-03" db="EMBL/GenBank/DDBJ databases">
        <title>Genomic Encyclopedia of Archaeal and Bacterial Type Strains, Phase II (KMG-II): from individual species to whole genera.</title>
        <authorList>
            <person name="Goeker M."/>
        </authorList>
    </citation>
    <scope>NUCLEOTIDE SEQUENCE [LARGE SCALE GENOMIC DNA]</scope>
    <source>
        <strain evidence="5 6">DSM 100212</strain>
    </source>
</reference>
<dbReference type="RefSeq" id="WP_106264519.1">
    <property type="nucleotide sequence ID" value="NZ_PVTQ01000006.1"/>
</dbReference>
<accession>A0A2T0WRX6</accession>
<evidence type="ECO:0000256" key="2">
    <source>
        <dbReference type="ARBA" id="ARBA00023125"/>
    </source>
</evidence>
<dbReference type="SMART" id="SM00342">
    <property type="entry name" value="HTH_ARAC"/>
    <property type="match status" value="1"/>
</dbReference>
<dbReference type="GO" id="GO:0003700">
    <property type="term" value="F:DNA-binding transcription factor activity"/>
    <property type="evidence" value="ECO:0007669"/>
    <property type="project" value="InterPro"/>
</dbReference>
<dbReference type="EMBL" id="PVTQ01000006">
    <property type="protein sequence ID" value="PRY89425.1"/>
    <property type="molecule type" value="Genomic_DNA"/>
</dbReference>
<evidence type="ECO:0000313" key="5">
    <source>
        <dbReference type="EMBL" id="PRY89425.1"/>
    </source>
</evidence>
<evidence type="ECO:0000256" key="3">
    <source>
        <dbReference type="ARBA" id="ARBA00023163"/>
    </source>
</evidence>
<dbReference type="PROSITE" id="PS01124">
    <property type="entry name" value="HTH_ARAC_FAMILY_2"/>
    <property type="match status" value="1"/>
</dbReference>
<dbReference type="GO" id="GO:0000976">
    <property type="term" value="F:transcription cis-regulatory region binding"/>
    <property type="evidence" value="ECO:0007669"/>
    <property type="project" value="TreeGrafter"/>
</dbReference>
<dbReference type="PANTHER" id="PTHR47894:SF1">
    <property type="entry name" value="HTH-TYPE TRANSCRIPTIONAL REGULATOR VQSM"/>
    <property type="match status" value="1"/>
</dbReference>
<dbReference type="SUPFAM" id="SSF46689">
    <property type="entry name" value="Homeodomain-like"/>
    <property type="match status" value="1"/>
</dbReference>
<sequence length="347" mass="38579">MSEPMMAAGFVAAFLDYASEKGAPRGALLTASGLREEDLDDQDNRVPIAAYQAMIGAGIAATQDTALLLRHTLDTKLETISIVGQIVHTSASLAHSIEQLNRYLRLMSENDAVAGQDRFELLAQNGEAWIVDHMPIGGSSEAPPYLALEASFARFISEFRRSFPDLTFELEMEVTYGPPPHVQDYPDLFRVPVRFNSTRNALRIDPVWLSADSAFEPGHQYAFGIFTRHADGLLQELERSDGIRAQIEGQILPDLHKGSLSMDKISRDLGMSRQTLYRRLKEEGVTFAEIHDSLRERMARDYLAARKVSVNETAYLLGFSEASSFVRAFKRWTGMTPSAFREEGAGA</sequence>
<dbReference type="Pfam" id="PF12833">
    <property type="entry name" value="HTH_18"/>
    <property type="match status" value="1"/>
</dbReference>
<protein>
    <submittedName>
        <fullName evidence="5">AraC-like DNA-binding protein</fullName>
    </submittedName>
</protein>
<dbReference type="PANTHER" id="PTHR47894">
    <property type="entry name" value="HTH-TYPE TRANSCRIPTIONAL REGULATOR GADX"/>
    <property type="match status" value="1"/>
</dbReference>
<keyword evidence="6" id="KW-1185">Reference proteome</keyword>
<organism evidence="5 6">
    <name type="scientific">Donghicola tyrosinivorans</name>
    <dbReference type="NCBI Taxonomy" id="1652492"/>
    <lineage>
        <taxon>Bacteria</taxon>
        <taxon>Pseudomonadati</taxon>
        <taxon>Pseudomonadota</taxon>
        <taxon>Alphaproteobacteria</taxon>
        <taxon>Rhodobacterales</taxon>
        <taxon>Roseobacteraceae</taxon>
        <taxon>Donghicola</taxon>
    </lineage>
</organism>
<dbReference type="AlphaFoldDB" id="A0A2T0WRX6"/>
<feature type="domain" description="HTH araC/xylS-type" evidence="4">
    <location>
        <begin position="245"/>
        <end position="343"/>
    </location>
</feature>
<dbReference type="Gene3D" id="1.10.10.60">
    <property type="entry name" value="Homeodomain-like"/>
    <property type="match status" value="1"/>
</dbReference>
<name>A0A2T0WRX6_9RHOB</name>
<gene>
    <name evidence="5" type="ORF">CLV74_106127</name>
</gene>
<comment type="caution">
    <text evidence="5">The sequence shown here is derived from an EMBL/GenBank/DDBJ whole genome shotgun (WGS) entry which is preliminary data.</text>
</comment>
<evidence type="ECO:0000313" key="6">
    <source>
        <dbReference type="Proteomes" id="UP000238392"/>
    </source>
</evidence>
<dbReference type="GO" id="GO:0005829">
    <property type="term" value="C:cytosol"/>
    <property type="evidence" value="ECO:0007669"/>
    <property type="project" value="TreeGrafter"/>
</dbReference>
<dbReference type="InterPro" id="IPR018060">
    <property type="entry name" value="HTH_AraC"/>
</dbReference>
<keyword evidence="1" id="KW-0805">Transcription regulation</keyword>
<dbReference type="Pfam" id="PF12625">
    <property type="entry name" value="Arabinose_bd"/>
    <property type="match status" value="1"/>
</dbReference>
<keyword evidence="3" id="KW-0804">Transcription</keyword>
<dbReference type="InterPro" id="IPR009057">
    <property type="entry name" value="Homeodomain-like_sf"/>
</dbReference>
<dbReference type="InterPro" id="IPR032687">
    <property type="entry name" value="AraC-type_N"/>
</dbReference>
<evidence type="ECO:0000259" key="4">
    <source>
        <dbReference type="PROSITE" id="PS01124"/>
    </source>
</evidence>
<dbReference type="OrthoDB" id="9805730at2"/>